<evidence type="ECO:0000256" key="4">
    <source>
        <dbReference type="SAM" id="Phobius"/>
    </source>
</evidence>
<evidence type="ECO:0000313" key="6">
    <source>
        <dbReference type="EMBL" id="MDG2992064.1"/>
    </source>
</evidence>
<keyword evidence="4" id="KW-0812">Transmembrane</keyword>
<keyword evidence="7" id="KW-1185">Reference proteome</keyword>
<evidence type="ECO:0000256" key="3">
    <source>
        <dbReference type="ARBA" id="ARBA00022967"/>
    </source>
</evidence>
<evidence type="ECO:0000256" key="2">
    <source>
        <dbReference type="ARBA" id="ARBA00022723"/>
    </source>
</evidence>
<keyword evidence="3" id="KW-1278">Translocase</keyword>
<dbReference type="PANTHER" id="PTHR43520">
    <property type="entry name" value="ATP7, ISOFORM B"/>
    <property type="match status" value="1"/>
</dbReference>
<accession>A0ABT6F2I0</accession>
<keyword evidence="4" id="KW-0472">Membrane</keyword>
<gene>
    <name evidence="6" type="ORF">L3556_14155</name>
</gene>
<dbReference type="InterPro" id="IPR008250">
    <property type="entry name" value="ATPase_P-typ_transduc_dom_A_sf"/>
</dbReference>
<protein>
    <recommendedName>
        <fullName evidence="5">P-type ATPase A domain-containing protein</fullName>
    </recommendedName>
</protein>
<organism evidence="6 7">
    <name type="scientific">Candidatus Synechococcus calcipolaris G9</name>
    <dbReference type="NCBI Taxonomy" id="1497997"/>
    <lineage>
        <taxon>Bacteria</taxon>
        <taxon>Bacillati</taxon>
        <taxon>Cyanobacteriota</taxon>
        <taxon>Cyanophyceae</taxon>
        <taxon>Synechococcales</taxon>
        <taxon>Synechococcaceae</taxon>
        <taxon>Synechococcus</taxon>
    </lineage>
</organism>
<dbReference type="Gene3D" id="2.70.150.10">
    <property type="entry name" value="Calcium-transporting ATPase, cytoplasmic transduction domain A"/>
    <property type="match status" value="1"/>
</dbReference>
<dbReference type="InterPro" id="IPR059000">
    <property type="entry name" value="ATPase_P-type_domA"/>
</dbReference>
<dbReference type="SUPFAM" id="SSF81653">
    <property type="entry name" value="Calcium ATPase, transduction domain A"/>
    <property type="match status" value="1"/>
</dbReference>
<keyword evidence="2" id="KW-0479">Metal-binding</keyword>
<evidence type="ECO:0000313" key="7">
    <source>
        <dbReference type="Proteomes" id="UP001154265"/>
    </source>
</evidence>
<dbReference type="EMBL" id="JAKKUT010000007">
    <property type="protein sequence ID" value="MDG2992064.1"/>
    <property type="molecule type" value="Genomic_DNA"/>
</dbReference>
<name>A0ABT6F2I0_9SYNE</name>
<comment type="caution">
    <text evidence="6">The sequence shown here is derived from an EMBL/GenBank/DDBJ whole genome shotgun (WGS) entry which is preliminary data.</text>
</comment>
<reference evidence="6" key="1">
    <citation type="journal article" date="2022" name="Genome Biol. Evol.">
        <title>A New Gene Family Diagnostic for Intracellular Biomineralization of Amorphous Ca Carbonates by Cyanobacteria.</title>
        <authorList>
            <person name="Benzerara K."/>
            <person name="Duprat E."/>
            <person name="Bitard-Feildel T."/>
            <person name="Caumes G."/>
            <person name="Cassier-Chauvat C."/>
            <person name="Chauvat F."/>
            <person name="Dezi M."/>
            <person name="Diop S.I."/>
            <person name="Gaschignard G."/>
            <person name="Gorgen S."/>
            <person name="Gugger M."/>
            <person name="Lopez-Garcia P."/>
            <person name="Millet M."/>
            <person name="Skouri-Panet F."/>
            <person name="Moreira D."/>
            <person name="Callebaut I."/>
        </authorList>
    </citation>
    <scope>NUCLEOTIDE SEQUENCE</scope>
    <source>
        <strain evidence="6">G9</strain>
    </source>
</reference>
<dbReference type="Pfam" id="PF00122">
    <property type="entry name" value="E1-E2_ATPase"/>
    <property type="match status" value="1"/>
</dbReference>
<proteinExistence type="predicted"/>
<sequence>MNYQVVHASPGRFRIHVPRLRRDRQYGQILQQLVLSLALVRQVRINRQAASLIVEYQLGLLSGATVQSKLFKCIEKAEIATPSALPPGAGGAEAKAVDVWESQIGADARLETDWERLGLPFIAVSMSLLTVPFELPAVVVGAAVLASAWPWFHRTGDHIVHKQRPSVELLDSLWIALHTVNGQFMAPAFKTGLVGTRADLRDRHTRHDLQYYPSLLLEHHSHLKIERQGDRQKIEIQDLEAGDYIWLNPGDLVPADGCIIEGIAQLTPAHLGEFATVVLCRPGDSIYAGSQVLEGAIQIQAKRTGWQTRVGLVTELIQSEPVYDTEIAKAQGEFALQAVIPVLALSVAIFGVVGAYGPAIAPMQLDFGSGIQLSLRTVMLSAQIFAAQEGIYLPTAGTLEKLAQLDTLIIDLSSPLPEPEQMKDVLEKLRQQGLKLYLLGAESGDQSLLGNLGGVEVVTTETWPQLVTYLQGCQRKVGLIQSPDSSHSVPEGWISIHINPEEIHLEAKTIVLLEPNWNLLLVAIAIARHALEMTYQNAAIICIPNLAVTTAGIFFGLHPMVNVLTNNATAFIAEFIHSDRPRFRTSLLPSVSPSPAAMAATPTTPSLDTYAYT</sequence>
<evidence type="ECO:0000259" key="5">
    <source>
        <dbReference type="Pfam" id="PF00122"/>
    </source>
</evidence>
<evidence type="ECO:0000256" key="1">
    <source>
        <dbReference type="ARBA" id="ARBA00004141"/>
    </source>
</evidence>
<dbReference type="Proteomes" id="UP001154265">
    <property type="component" value="Unassembled WGS sequence"/>
</dbReference>
<feature type="domain" description="P-type ATPase A" evidence="5">
    <location>
        <begin position="225"/>
        <end position="318"/>
    </location>
</feature>
<comment type="subcellular location">
    <subcellularLocation>
        <location evidence="1">Membrane</location>
        <topology evidence="1">Multi-pass membrane protein</topology>
    </subcellularLocation>
</comment>
<keyword evidence="4" id="KW-1133">Transmembrane helix</keyword>
<reference evidence="6" key="2">
    <citation type="submission" date="2022-01" db="EMBL/GenBank/DDBJ databases">
        <authorList>
            <person name="Zivanovic Y."/>
            <person name="Moreira D."/>
            <person name="Lopez-Garcia P."/>
        </authorList>
    </citation>
    <scope>NUCLEOTIDE SEQUENCE</scope>
    <source>
        <strain evidence="6">G9</strain>
    </source>
</reference>
<dbReference type="PANTHER" id="PTHR43520:SF8">
    <property type="entry name" value="P-TYPE CU(+) TRANSPORTER"/>
    <property type="match status" value="1"/>
</dbReference>
<feature type="transmembrane region" description="Helical" evidence="4">
    <location>
        <begin position="334"/>
        <end position="356"/>
    </location>
</feature>
<dbReference type="RefSeq" id="WP_277867985.1">
    <property type="nucleotide sequence ID" value="NZ_JAKKUT010000007.1"/>
</dbReference>